<protein>
    <recommendedName>
        <fullName evidence="1">Ig-like domain-containing protein</fullName>
    </recommendedName>
</protein>
<evidence type="ECO:0000313" key="2">
    <source>
        <dbReference type="EMBL" id="KAG8225589.1"/>
    </source>
</evidence>
<dbReference type="PROSITE" id="PS50835">
    <property type="entry name" value="IG_LIKE"/>
    <property type="match status" value="2"/>
</dbReference>
<organism evidence="2 3">
    <name type="scientific">Ladona fulva</name>
    <name type="common">Scarce chaser dragonfly</name>
    <name type="synonym">Libellula fulva</name>
    <dbReference type="NCBI Taxonomy" id="123851"/>
    <lineage>
        <taxon>Eukaryota</taxon>
        <taxon>Metazoa</taxon>
        <taxon>Ecdysozoa</taxon>
        <taxon>Arthropoda</taxon>
        <taxon>Hexapoda</taxon>
        <taxon>Insecta</taxon>
        <taxon>Pterygota</taxon>
        <taxon>Palaeoptera</taxon>
        <taxon>Odonata</taxon>
        <taxon>Epiprocta</taxon>
        <taxon>Anisoptera</taxon>
        <taxon>Libelluloidea</taxon>
        <taxon>Libellulidae</taxon>
        <taxon>Ladona</taxon>
    </lineage>
</organism>
<reference evidence="2" key="1">
    <citation type="submission" date="2013-04" db="EMBL/GenBank/DDBJ databases">
        <authorList>
            <person name="Qu J."/>
            <person name="Murali S.C."/>
            <person name="Bandaranaike D."/>
            <person name="Bellair M."/>
            <person name="Blankenburg K."/>
            <person name="Chao H."/>
            <person name="Dinh H."/>
            <person name="Doddapaneni H."/>
            <person name="Downs B."/>
            <person name="Dugan-Rocha S."/>
            <person name="Elkadiri S."/>
            <person name="Gnanaolivu R.D."/>
            <person name="Hernandez B."/>
            <person name="Javaid M."/>
            <person name="Jayaseelan J.C."/>
            <person name="Lee S."/>
            <person name="Li M."/>
            <person name="Ming W."/>
            <person name="Munidasa M."/>
            <person name="Muniz J."/>
            <person name="Nguyen L."/>
            <person name="Ongeri F."/>
            <person name="Osuji N."/>
            <person name="Pu L.-L."/>
            <person name="Puazo M."/>
            <person name="Qu C."/>
            <person name="Quiroz J."/>
            <person name="Raj R."/>
            <person name="Weissenberger G."/>
            <person name="Xin Y."/>
            <person name="Zou X."/>
            <person name="Han Y."/>
            <person name="Richards S."/>
            <person name="Worley K."/>
            <person name="Muzny D."/>
            <person name="Gibbs R."/>
        </authorList>
    </citation>
    <scope>NUCLEOTIDE SEQUENCE</scope>
    <source>
        <strain evidence="2">Sampled in the wild</strain>
    </source>
</reference>
<accession>A0A8K0NZH4</accession>
<name>A0A8K0NZH4_LADFU</name>
<dbReference type="PANTHER" id="PTHR23279">
    <property type="entry name" value="DEFECTIVE PROBOSCIS EXTENSION RESPONSE DPR -RELATED"/>
    <property type="match status" value="1"/>
</dbReference>
<dbReference type="SUPFAM" id="SSF48726">
    <property type="entry name" value="Immunoglobulin"/>
    <property type="match status" value="2"/>
</dbReference>
<dbReference type="PANTHER" id="PTHR23279:SF6">
    <property type="entry name" value="DEFECTIVE PROBOSCIS EXTENSION RESPONSE 7, ISOFORM F"/>
    <property type="match status" value="1"/>
</dbReference>
<dbReference type="InterPro" id="IPR007110">
    <property type="entry name" value="Ig-like_dom"/>
</dbReference>
<dbReference type="Gene3D" id="2.60.40.10">
    <property type="entry name" value="Immunoglobulins"/>
    <property type="match status" value="2"/>
</dbReference>
<comment type="caution">
    <text evidence="2">The sequence shown here is derived from an EMBL/GenBank/DDBJ whole genome shotgun (WGS) entry which is preliminary data.</text>
</comment>
<dbReference type="OrthoDB" id="6377396at2759"/>
<sequence length="254" mass="27010">MNAKLVSWLRKPNLSILTSGVTTFTADRRIVVLHSAGADSWTLRISSTKLEDSGQYECQVNAEPKISHVVTLYITESHLRDSPYGPEGKYEGGDVIQASTSPTRAQILGPPVQTVPAGATITLTCEVRGVISGSVFWRHAGRPVSLRTATPSNAVGGVSVDTERNEKRATSRLTVSGVVASDSGEYTCSPESPAAVPASVTLEVLQGGGHSEAMQGDSVSRSTASASFSRKFYRLLSTLTVFLVLFHSNLSTNL</sequence>
<dbReference type="AlphaFoldDB" id="A0A8K0NZH4"/>
<keyword evidence="3" id="KW-1185">Reference proteome</keyword>
<dbReference type="InterPro" id="IPR037448">
    <property type="entry name" value="Zig-8"/>
</dbReference>
<reference evidence="2" key="2">
    <citation type="submission" date="2017-10" db="EMBL/GenBank/DDBJ databases">
        <title>Ladona fulva Genome sequencing and assembly.</title>
        <authorList>
            <person name="Murali S."/>
            <person name="Richards S."/>
            <person name="Bandaranaike D."/>
            <person name="Bellair M."/>
            <person name="Blankenburg K."/>
            <person name="Chao H."/>
            <person name="Dinh H."/>
            <person name="Doddapaneni H."/>
            <person name="Dugan-Rocha S."/>
            <person name="Elkadiri S."/>
            <person name="Gnanaolivu R."/>
            <person name="Hernandez B."/>
            <person name="Skinner E."/>
            <person name="Javaid M."/>
            <person name="Lee S."/>
            <person name="Li M."/>
            <person name="Ming W."/>
            <person name="Munidasa M."/>
            <person name="Muniz J."/>
            <person name="Nguyen L."/>
            <person name="Hughes D."/>
            <person name="Osuji N."/>
            <person name="Pu L.-L."/>
            <person name="Puazo M."/>
            <person name="Qu C."/>
            <person name="Quiroz J."/>
            <person name="Raj R."/>
            <person name="Weissenberger G."/>
            <person name="Xin Y."/>
            <person name="Zou X."/>
            <person name="Han Y."/>
            <person name="Worley K."/>
            <person name="Muzny D."/>
            <person name="Gibbs R."/>
        </authorList>
    </citation>
    <scope>NUCLEOTIDE SEQUENCE</scope>
    <source>
        <strain evidence="2">Sampled in the wild</strain>
    </source>
</reference>
<dbReference type="InterPro" id="IPR003599">
    <property type="entry name" value="Ig_sub"/>
</dbReference>
<dbReference type="InterPro" id="IPR013783">
    <property type="entry name" value="Ig-like_fold"/>
</dbReference>
<proteinExistence type="predicted"/>
<dbReference type="SMART" id="SM00408">
    <property type="entry name" value="IGc2"/>
    <property type="match status" value="1"/>
</dbReference>
<dbReference type="InterPro" id="IPR036179">
    <property type="entry name" value="Ig-like_dom_sf"/>
</dbReference>
<dbReference type="EMBL" id="KZ308243">
    <property type="protein sequence ID" value="KAG8225589.1"/>
    <property type="molecule type" value="Genomic_DNA"/>
</dbReference>
<dbReference type="SMART" id="SM00409">
    <property type="entry name" value="IG"/>
    <property type="match status" value="2"/>
</dbReference>
<dbReference type="GO" id="GO:0032589">
    <property type="term" value="C:neuron projection membrane"/>
    <property type="evidence" value="ECO:0007669"/>
    <property type="project" value="TreeGrafter"/>
</dbReference>
<feature type="domain" description="Ig-like" evidence="1">
    <location>
        <begin position="102"/>
        <end position="201"/>
    </location>
</feature>
<feature type="domain" description="Ig-like" evidence="1">
    <location>
        <begin position="1"/>
        <end position="71"/>
    </location>
</feature>
<evidence type="ECO:0000259" key="1">
    <source>
        <dbReference type="PROSITE" id="PS50835"/>
    </source>
</evidence>
<dbReference type="InterPro" id="IPR003598">
    <property type="entry name" value="Ig_sub2"/>
</dbReference>
<gene>
    <name evidence="2" type="ORF">J437_LFUL006681</name>
</gene>
<dbReference type="GO" id="GO:0050808">
    <property type="term" value="P:synapse organization"/>
    <property type="evidence" value="ECO:0007669"/>
    <property type="project" value="TreeGrafter"/>
</dbReference>
<evidence type="ECO:0000313" key="3">
    <source>
        <dbReference type="Proteomes" id="UP000792457"/>
    </source>
</evidence>
<dbReference type="Pfam" id="PF13927">
    <property type="entry name" value="Ig_3"/>
    <property type="match status" value="1"/>
</dbReference>
<dbReference type="Proteomes" id="UP000792457">
    <property type="component" value="Unassembled WGS sequence"/>
</dbReference>